<evidence type="ECO:0000259" key="2">
    <source>
        <dbReference type="Pfam" id="PF01636"/>
    </source>
</evidence>
<dbReference type="EMBL" id="JMCC02000082">
    <property type="protein sequence ID" value="KIG13993.1"/>
    <property type="molecule type" value="Genomic_DNA"/>
</dbReference>
<dbReference type="GO" id="GO:0019202">
    <property type="term" value="F:amino acid kinase activity"/>
    <property type="evidence" value="ECO:0007669"/>
    <property type="project" value="TreeGrafter"/>
</dbReference>
<evidence type="ECO:0000313" key="3">
    <source>
        <dbReference type="EMBL" id="KIG13993.1"/>
    </source>
</evidence>
<organism evidence="3 4">
    <name type="scientific">Enhygromyxa salina</name>
    <dbReference type="NCBI Taxonomy" id="215803"/>
    <lineage>
        <taxon>Bacteria</taxon>
        <taxon>Pseudomonadati</taxon>
        <taxon>Myxococcota</taxon>
        <taxon>Polyangia</taxon>
        <taxon>Nannocystales</taxon>
        <taxon>Nannocystaceae</taxon>
        <taxon>Enhygromyxa</taxon>
    </lineage>
</organism>
<protein>
    <submittedName>
        <fullName evidence="3">Homoserine kinase</fullName>
    </submittedName>
</protein>
<evidence type="ECO:0000313" key="4">
    <source>
        <dbReference type="Proteomes" id="UP000031599"/>
    </source>
</evidence>
<dbReference type="PANTHER" id="PTHR21064:SF6">
    <property type="entry name" value="AMINOGLYCOSIDE PHOSPHOTRANSFERASE DOMAIN-CONTAINING PROTEIN"/>
    <property type="match status" value="1"/>
</dbReference>
<dbReference type="Gene3D" id="3.90.1200.10">
    <property type="match status" value="1"/>
</dbReference>
<dbReference type="RefSeq" id="WP_052554504.1">
    <property type="nucleotide sequence ID" value="NZ_JMCC02000082.1"/>
</dbReference>
<dbReference type="Proteomes" id="UP000031599">
    <property type="component" value="Unassembled WGS sequence"/>
</dbReference>
<dbReference type="SUPFAM" id="SSF56112">
    <property type="entry name" value="Protein kinase-like (PK-like)"/>
    <property type="match status" value="1"/>
</dbReference>
<dbReference type="PANTHER" id="PTHR21064">
    <property type="entry name" value="AMINOGLYCOSIDE PHOSPHOTRANSFERASE DOMAIN-CONTAINING PROTEIN-RELATED"/>
    <property type="match status" value="1"/>
</dbReference>
<proteinExistence type="inferred from homology"/>
<keyword evidence="3" id="KW-0418">Kinase</keyword>
<name>A0A0C1ZSD8_9BACT</name>
<keyword evidence="3" id="KW-0808">Transferase</keyword>
<comment type="caution">
    <text evidence="3">The sequence shown here is derived from an EMBL/GenBank/DDBJ whole genome shotgun (WGS) entry which is preliminary data.</text>
</comment>
<accession>A0A0C1ZSD8</accession>
<dbReference type="Pfam" id="PF01636">
    <property type="entry name" value="APH"/>
    <property type="match status" value="1"/>
</dbReference>
<reference evidence="3 4" key="1">
    <citation type="submission" date="2014-12" db="EMBL/GenBank/DDBJ databases">
        <title>Genome assembly of Enhygromyxa salina DSM 15201.</title>
        <authorList>
            <person name="Sharma G."/>
            <person name="Subramanian S."/>
        </authorList>
    </citation>
    <scope>NUCLEOTIDE SEQUENCE [LARGE SCALE GENOMIC DNA]</scope>
    <source>
        <strain evidence="3 4">DSM 15201</strain>
    </source>
</reference>
<sequence length="255" mass="27920">MSRLHAFIELDRLAIAALTSGYDLGEITAVEPLVAGIINTNYVVRTSTGECLLRLYPPQRSADALRFEFSTLERLGEAAFPCPRVIRDRAGEAIGWSEAHARHYAVLEFIPGQTLAREAIDTNIVEQIGRLFASMQRTLSGFVPQGQKPRADLEFVRELGANTLARIAALPAHTDGPATAARLERIWAASHVRFTDAEGREPPLERGVVHADLYFDNVIVQGDRVRGIIDLPALAMLLLPLGTHEARSGAARDHA</sequence>
<dbReference type="InterPro" id="IPR002575">
    <property type="entry name" value="Aminoglycoside_PTrfase"/>
</dbReference>
<feature type="domain" description="Aminoglycoside phosphotransferase" evidence="2">
    <location>
        <begin position="30"/>
        <end position="231"/>
    </location>
</feature>
<evidence type="ECO:0000256" key="1">
    <source>
        <dbReference type="ARBA" id="ARBA00038240"/>
    </source>
</evidence>
<dbReference type="InterPro" id="IPR050249">
    <property type="entry name" value="Pseudomonas-type_ThrB"/>
</dbReference>
<dbReference type="AlphaFoldDB" id="A0A0C1ZSD8"/>
<comment type="similarity">
    <text evidence="1">Belongs to the pseudomonas-type ThrB family.</text>
</comment>
<gene>
    <name evidence="3" type="ORF">DB30_07330</name>
</gene>
<dbReference type="Gene3D" id="3.30.200.20">
    <property type="entry name" value="Phosphorylase Kinase, domain 1"/>
    <property type="match status" value="1"/>
</dbReference>
<dbReference type="InterPro" id="IPR011009">
    <property type="entry name" value="Kinase-like_dom_sf"/>
</dbReference>